<protein>
    <submittedName>
        <fullName evidence="1">Uncharacterized protein</fullName>
    </submittedName>
</protein>
<dbReference type="Proteomes" id="UP000203902">
    <property type="component" value="Segment"/>
</dbReference>
<keyword evidence="2" id="KW-1185">Reference proteome</keyword>
<gene>
    <name evidence="1" type="ORF">C490910_119</name>
</gene>
<dbReference type="GeneID" id="30308173"/>
<evidence type="ECO:0000313" key="2">
    <source>
        <dbReference type="Proteomes" id="UP000203902"/>
    </source>
</evidence>
<dbReference type="KEGG" id="vg:30308173"/>
<dbReference type="EMBL" id="KU686212">
    <property type="protein sequence ID" value="AOV62043.1"/>
    <property type="molecule type" value="Genomic_DNA"/>
</dbReference>
<name>A0A1D8KTQ1_9CAUD</name>
<organism evidence="1 2">
    <name type="scientific">Synechococcus phage S-CAM7</name>
    <dbReference type="NCBI Taxonomy" id="1883368"/>
    <lineage>
        <taxon>Viruses</taxon>
        <taxon>Duplodnaviria</taxon>
        <taxon>Heunggongvirae</taxon>
        <taxon>Uroviricota</taxon>
        <taxon>Caudoviricetes</taxon>
        <taxon>Pantevenvirales</taxon>
        <taxon>Kyanoviridae</taxon>
        <taxon>Mazuvirus</taxon>
        <taxon>Mazuvirus scam7</taxon>
    </lineage>
</organism>
<dbReference type="RefSeq" id="YP_009323052.1">
    <property type="nucleotide sequence ID" value="NC_031927.1"/>
</dbReference>
<sequence length="76" mass="8658">MDHREQLNHTASRKGGFFNACVSTVIVRDRTVLSIRALRTVIWRCDPSMVGGVTPYIKSTFYLSYKSKDRPILIAI</sequence>
<accession>A0A1D8KTQ1</accession>
<proteinExistence type="predicted"/>
<evidence type="ECO:0000313" key="1">
    <source>
        <dbReference type="EMBL" id="AOV62043.1"/>
    </source>
</evidence>
<reference evidence="1 2" key="1">
    <citation type="journal article" date="2016" name="Virology">
        <title>The genomic content and context of auxiliary metabolic genes in marine cyanomyoviruses.</title>
        <authorList>
            <person name="Crummett L.T."/>
            <person name="Puxty R.J."/>
            <person name="Weihe C."/>
            <person name="Marston M.F."/>
            <person name="Martiny J.B."/>
        </authorList>
    </citation>
    <scope>NUCLEOTIDE SEQUENCE [LARGE SCALE GENOMIC DNA]</scope>
    <source>
        <strain evidence="1">0910CC49</strain>
    </source>
</reference>